<dbReference type="EMBL" id="WBVQ01000001">
    <property type="protein sequence ID" value="KAB2817207.1"/>
    <property type="molecule type" value="Genomic_DNA"/>
</dbReference>
<dbReference type="RefSeq" id="WP_151691778.1">
    <property type="nucleotide sequence ID" value="NZ_BMGX01000002.1"/>
</dbReference>
<keyword evidence="3" id="KW-1185">Reference proteome</keyword>
<accession>A0A6L3ZH88</accession>
<dbReference type="AlphaFoldDB" id="A0A6L3ZH88"/>
<organism evidence="2 3">
    <name type="scientific">Phaeocystidibacter marisrubri</name>
    <dbReference type="NCBI Taxonomy" id="1577780"/>
    <lineage>
        <taxon>Bacteria</taxon>
        <taxon>Pseudomonadati</taxon>
        <taxon>Bacteroidota</taxon>
        <taxon>Flavobacteriia</taxon>
        <taxon>Flavobacteriales</taxon>
        <taxon>Phaeocystidibacteraceae</taxon>
        <taxon>Phaeocystidibacter</taxon>
    </lineage>
</organism>
<feature type="chain" id="PRO_5026848866" description="Cytochrome C Planctomycete-type domain-containing protein" evidence="1">
    <location>
        <begin position="18"/>
        <end position="126"/>
    </location>
</feature>
<evidence type="ECO:0008006" key="4">
    <source>
        <dbReference type="Google" id="ProtNLM"/>
    </source>
</evidence>
<evidence type="ECO:0000313" key="2">
    <source>
        <dbReference type="EMBL" id="KAB2817207.1"/>
    </source>
</evidence>
<keyword evidence="1" id="KW-0732">Signal</keyword>
<feature type="signal peptide" evidence="1">
    <location>
        <begin position="1"/>
        <end position="17"/>
    </location>
</feature>
<proteinExistence type="predicted"/>
<dbReference type="Proteomes" id="UP000484164">
    <property type="component" value="Unassembled WGS sequence"/>
</dbReference>
<evidence type="ECO:0000256" key="1">
    <source>
        <dbReference type="SAM" id="SignalP"/>
    </source>
</evidence>
<protein>
    <recommendedName>
        <fullName evidence="4">Cytochrome C Planctomycete-type domain-containing protein</fullName>
    </recommendedName>
</protein>
<sequence length="126" mass="13642">MKNLSKVLVLSSFSVFALSTSCYYDNYEDMYQYLPDESCDTPLSSFSADIQPWIDAQCVSCHGDVSPQAGLDLTTHANVAAKAASILDRISRPEGDGLLMPQGGSPLDQCKIDGFSVWIDLGTPNN</sequence>
<dbReference type="PROSITE" id="PS51257">
    <property type="entry name" value="PROKAR_LIPOPROTEIN"/>
    <property type="match status" value="1"/>
</dbReference>
<comment type="caution">
    <text evidence="2">The sequence shown here is derived from an EMBL/GenBank/DDBJ whole genome shotgun (WGS) entry which is preliminary data.</text>
</comment>
<reference evidence="2 3" key="1">
    <citation type="submission" date="2019-10" db="EMBL/GenBank/DDBJ databases">
        <title>Genome sequence of Phaeocystidibacter marisrubri JCM30614 (type strain).</title>
        <authorList>
            <person name="Bowman J.P."/>
        </authorList>
    </citation>
    <scope>NUCLEOTIDE SEQUENCE [LARGE SCALE GENOMIC DNA]</scope>
    <source>
        <strain evidence="2 3">JCM 30614</strain>
    </source>
</reference>
<gene>
    <name evidence="2" type="ORF">F8C82_02110</name>
</gene>
<dbReference type="OrthoDB" id="9786191at2"/>
<name>A0A6L3ZH88_9FLAO</name>
<evidence type="ECO:0000313" key="3">
    <source>
        <dbReference type="Proteomes" id="UP000484164"/>
    </source>
</evidence>